<feature type="domain" description="Outer membrane protein beta-barrel" evidence="1">
    <location>
        <begin position="2"/>
        <end position="93"/>
    </location>
</feature>
<name>A0A645J143_9ZZZZ</name>
<proteinExistence type="predicted"/>
<reference evidence="2" key="1">
    <citation type="submission" date="2019-08" db="EMBL/GenBank/DDBJ databases">
        <authorList>
            <person name="Kucharzyk K."/>
            <person name="Murdoch R.W."/>
            <person name="Higgins S."/>
            <person name="Loffler F."/>
        </authorList>
    </citation>
    <scope>NUCLEOTIDE SEQUENCE</scope>
</reference>
<gene>
    <name evidence="2" type="ORF">SDC9_205109</name>
</gene>
<organism evidence="2">
    <name type="scientific">bioreactor metagenome</name>
    <dbReference type="NCBI Taxonomy" id="1076179"/>
    <lineage>
        <taxon>unclassified sequences</taxon>
        <taxon>metagenomes</taxon>
        <taxon>ecological metagenomes</taxon>
    </lineage>
</organism>
<dbReference type="InterPro" id="IPR025665">
    <property type="entry name" value="Beta-barrel_OMP_2"/>
</dbReference>
<accession>A0A645J143</accession>
<dbReference type="EMBL" id="VSSQ01128909">
    <property type="protein sequence ID" value="MPN57415.1"/>
    <property type="molecule type" value="Genomic_DNA"/>
</dbReference>
<comment type="caution">
    <text evidence="2">The sequence shown here is derived from an EMBL/GenBank/DDBJ whole genome shotgun (WGS) entry which is preliminary data.</text>
</comment>
<evidence type="ECO:0000259" key="1">
    <source>
        <dbReference type="Pfam" id="PF13568"/>
    </source>
</evidence>
<protein>
    <recommendedName>
        <fullName evidence="1">Outer membrane protein beta-barrel domain-containing protein</fullName>
    </recommendedName>
</protein>
<dbReference type="AlphaFoldDB" id="A0A645J143"/>
<evidence type="ECO:0000313" key="2">
    <source>
        <dbReference type="EMBL" id="MPN57415.1"/>
    </source>
</evidence>
<dbReference type="Pfam" id="PF13568">
    <property type="entry name" value="OMP_b-brl_2"/>
    <property type="match status" value="1"/>
</dbReference>
<sequence>MYLQLPLHYAYKVDVTPGTRVVFHAGPYAAYGVGGSREAKVGNLTGEWDVDKIFGDENRQYKPFDAGLGLGVGAEFGPILLDLGWDMGLVNISNADNGNVKNQNAYLSVGYKF</sequence>